<evidence type="ECO:0000313" key="1">
    <source>
        <dbReference type="EMBL" id="WWC92128.1"/>
    </source>
</evidence>
<dbReference type="RefSeq" id="XP_066078890.1">
    <property type="nucleotide sequence ID" value="XM_066222793.1"/>
</dbReference>
<accession>A0AAX4K5V9</accession>
<protein>
    <submittedName>
        <fullName evidence="1">Uncharacterized protein</fullName>
    </submittedName>
</protein>
<dbReference type="GeneID" id="91097751"/>
<dbReference type="Proteomes" id="UP001355207">
    <property type="component" value="Chromosome 10"/>
</dbReference>
<evidence type="ECO:0000313" key="2">
    <source>
        <dbReference type="Proteomes" id="UP001355207"/>
    </source>
</evidence>
<gene>
    <name evidence="1" type="ORF">L201_007082</name>
</gene>
<name>A0AAX4K5V9_9TREE</name>
<reference evidence="1 2" key="1">
    <citation type="submission" date="2024-01" db="EMBL/GenBank/DDBJ databases">
        <title>Comparative genomics of Cryptococcus and Kwoniella reveals pathogenesis evolution and contrasting modes of karyotype evolution via chromosome fusion or intercentromeric recombination.</title>
        <authorList>
            <person name="Coelho M.A."/>
            <person name="David-Palma M."/>
            <person name="Shea T."/>
            <person name="Bowers K."/>
            <person name="McGinley-Smith S."/>
            <person name="Mohammad A.W."/>
            <person name="Gnirke A."/>
            <person name="Yurkov A.M."/>
            <person name="Nowrousian M."/>
            <person name="Sun S."/>
            <person name="Cuomo C.A."/>
            <person name="Heitman J."/>
        </authorList>
    </citation>
    <scope>NUCLEOTIDE SEQUENCE [LARGE SCALE GENOMIC DNA]</scope>
    <source>
        <strain evidence="1 2">CBS 6074</strain>
    </source>
</reference>
<keyword evidence="2" id="KW-1185">Reference proteome</keyword>
<organism evidence="1 2">
    <name type="scientific">Kwoniella dendrophila CBS 6074</name>
    <dbReference type="NCBI Taxonomy" id="1295534"/>
    <lineage>
        <taxon>Eukaryota</taxon>
        <taxon>Fungi</taxon>
        <taxon>Dikarya</taxon>
        <taxon>Basidiomycota</taxon>
        <taxon>Agaricomycotina</taxon>
        <taxon>Tremellomycetes</taxon>
        <taxon>Tremellales</taxon>
        <taxon>Cryptococcaceae</taxon>
        <taxon>Kwoniella</taxon>
    </lineage>
</organism>
<sequence>MGTRGLLGFIISGKRIGTYNHFDSYPEGLGVAIVRFLLGLTPEQRKVMVTNLNSINWVKRAHDVPKEVIEEYMLKDFHLTPNEKELRSNNPEKFRFNTSLDSYPSDWYTLLRGVQGANCLPHILDGSLKHLIDNTDFEQDGLFCEWSYWINFEEQYLLMNGGKERKWDFNELDKGYWAKLIDDDEQEERKRQGTGKDKGDEQAIHQSVQEAIVQANYILNAMFSGQSAFRYQHA</sequence>
<dbReference type="EMBL" id="CP144107">
    <property type="protein sequence ID" value="WWC92128.1"/>
    <property type="molecule type" value="Genomic_DNA"/>
</dbReference>
<dbReference type="AlphaFoldDB" id="A0AAX4K5V9"/>
<proteinExistence type="predicted"/>